<dbReference type="KEGG" id="caz:CARG_02490"/>
<organism evidence="1 2">
    <name type="scientific">Corynebacterium argentoratense DSM 44202</name>
    <dbReference type="NCBI Taxonomy" id="1348662"/>
    <lineage>
        <taxon>Bacteria</taxon>
        <taxon>Bacillati</taxon>
        <taxon>Actinomycetota</taxon>
        <taxon>Actinomycetes</taxon>
        <taxon>Mycobacteriales</taxon>
        <taxon>Corynebacteriaceae</taxon>
        <taxon>Corynebacterium</taxon>
    </lineage>
</organism>
<dbReference type="EMBL" id="CP006365">
    <property type="protein sequence ID" value="AGU14182.1"/>
    <property type="molecule type" value="Genomic_DNA"/>
</dbReference>
<dbReference type="AlphaFoldDB" id="U3GXS6"/>
<dbReference type="STRING" id="1348662.CARG_02490"/>
<reference evidence="1 2" key="1">
    <citation type="journal article" date="2013" name="Genome Announc.">
        <title>Whole-Genome Sequence of the Clinical Strain Corynebacterium argentoratense DSM 44202, Isolated from a Human Throat Specimen.</title>
        <authorList>
            <person name="Bomholt C."/>
            <person name="Glaub A."/>
            <person name="Gravermann K."/>
            <person name="Albersmeier A."/>
            <person name="Brinkrolf K."/>
            <person name="Ruckert C."/>
            <person name="Tauch A."/>
        </authorList>
    </citation>
    <scope>NUCLEOTIDE SEQUENCE [LARGE SCALE GENOMIC DNA]</scope>
    <source>
        <strain evidence="1">DSM 44202</strain>
    </source>
</reference>
<keyword evidence="2" id="KW-1185">Reference proteome</keyword>
<name>U3GXS6_9CORY</name>
<evidence type="ECO:0000313" key="1">
    <source>
        <dbReference type="EMBL" id="AGU14182.1"/>
    </source>
</evidence>
<dbReference type="eggNOG" id="ENOG502ZI0I">
    <property type="taxonomic scope" value="Bacteria"/>
</dbReference>
<evidence type="ECO:0000313" key="2">
    <source>
        <dbReference type="Proteomes" id="UP000016943"/>
    </source>
</evidence>
<sequence>MPQFQAPLNPVDIERNIRTLSSRIAKGVDVVDEAYRAFLDSDRLFEVAYARAYLGADGPVEDRKQAARVETMGEREARDVAEAAFKYADRRAKALELELRALQSIGASVRSMYSVAGRGE</sequence>
<proteinExistence type="predicted"/>
<accession>U3GXS6</accession>
<protein>
    <submittedName>
        <fullName evidence="1">Uncharacterized protein</fullName>
    </submittedName>
</protein>
<dbReference type="PATRIC" id="fig|1348662.3.peg.494"/>
<dbReference type="HOGENOM" id="CLU_161818_0_0_11"/>
<dbReference type="Proteomes" id="UP000016943">
    <property type="component" value="Chromosome"/>
</dbReference>
<dbReference type="OrthoDB" id="5149502at2"/>
<gene>
    <name evidence="1" type="ORF">CARG_02490</name>
</gene>